<evidence type="ECO:0000256" key="4">
    <source>
        <dbReference type="ARBA" id="ARBA00022692"/>
    </source>
</evidence>
<keyword evidence="3" id="KW-1003">Cell membrane</keyword>
<evidence type="ECO:0000256" key="6">
    <source>
        <dbReference type="ARBA" id="ARBA00023136"/>
    </source>
</evidence>
<evidence type="ECO:0000256" key="2">
    <source>
        <dbReference type="ARBA" id="ARBA00022448"/>
    </source>
</evidence>
<dbReference type="InterPro" id="IPR000515">
    <property type="entry name" value="MetI-like"/>
</dbReference>
<dbReference type="EMBL" id="JBEPSN010000001">
    <property type="protein sequence ID" value="MET4538451.1"/>
    <property type="molecule type" value="Genomic_DNA"/>
</dbReference>
<evidence type="ECO:0000313" key="9">
    <source>
        <dbReference type="EMBL" id="MET4538451.1"/>
    </source>
</evidence>
<proteinExistence type="inferred from homology"/>
<protein>
    <submittedName>
        <fullName evidence="9">NitT/TauT family transport system permease protein</fullName>
    </submittedName>
</protein>
<name>A0ABV2P1I0_9MICC</name>
<comment type="subcellular location">
    <subcellularLocation>
        <location evidence="1 7">Cell membrane</location>
        <topology evidence="1 7">Multi-pass membrane protein</topology>
    </subcellularLocation>
</comment>
<evidence type="ECO:0000256" key="3">
    <source>
        <dbReference type="ARBA" id="ARBA00022475"/>
    </source>
</evidence>
<sequence>MSDLALNGKLALQRRPQKKRLNPAIQVVGAQVGIWGALILIWHLTAATIPGMDHLIGSPGLVLERLSQWVREAAFWSNVLTTITSALTGFLFGAAAACISVAITWPIPLMRRFLSPFLIIANAVPRVALAPLFILWFGIGTTSAAMFVTSIIFLIVYLNVYNGLSSIDAIYDQNARVLGAGRWWRATSVYIPAVMGWFMSSLRLALIWAILGAALAEYLAGSRGLGSYLARGNILGQPDMLLGAAVVIALLSLIADRLLAVVERRFTQWRLF</sequence>
<dbReference type="PROSITE" id="PS50928">
    <property type="entry name" value="ABC_TM1"/>
    <property type="match status" value="1"/>
</dbReference>
<evidence type="ECO:0000313" key="10">
    <source>
        <dbReference type="Proteomes" id="UP001549307"/>
    </source>
</evidence>
<feature type="transmembrane region" description="Helical" evidence="7">
    <location>
        <begin position="21"/>
        <end position="44"/>
    </location>
</feature>
<gene>
    <name evidence="9" type="ORF">ABIE37_000206</name>
</gene>
<evidence type="ECO:0000256" key="5">
    <source>
        <dbReference type="ARBA" id="ARBA00022989"/>
    </source>
</evidence>
<feature type="transmembrane region" description="Helical" evidence="7">
    <location>
        <begin position="79"/>
        <end position="105"/>
    </location>
</feature>
<dbReference type="Proteomes" id="UP001549307">
    <property type="component" value="Unassembled WGS sequence"/>
</dbReference>
<dbReference type="PANTHER" id="PTHR30151">
    <property type="entry name" value="ALKANE SULFONATE ABC TRANSPORTER-RELATED, MEMBRANE SUBUNIT"/>
    <property type="match status" value="1"/>
</dbReference>
<keyword evidence="4 7" id="KW-0812">Transmembrane</keyword>
<evidence type="ECO:0000256" key="7">
    <source>
        <dbReference type="RuleBase" id="RU363032"/>
    </source>
</evidence>
<feature type="transmembrane region" description="Helical" evidence="7">
    <location>
        <begin position="240"/>
        <end position="262"/>
    </location>
</feature>
<dbReference type="GeneID" id="92751186"/>
<evidence type="ECO:0000259" key="8">
    <source>
        <dbReference type="PROSITE" id="PS50928"/>
    </source>
</evidence>
<dbReference type="RefSeq" id="WP_354225876.1">
    <property type="nucleotide sequence ID" value="NZ_JBEPSN010000001.1"/>
</dbReference>
<feature type="transmembrane region" description="Helical" evidence="7">
    <location>
        <begin position="117"/>
        <end position="139"/>
    </location>
</feature>
<dbReference type="InterPro" id="IPR035906">
    <property type="entry name" value="MetI-like_sf"/>
</dbReference>
<comment type="caution">
    <text evidence="9">The sequence shown here is derived from an EMBL/GenBank/DDBJ whole genome shotgun (WGS) entry which is preliminary data.</text>
</comment>
<dbReference type="Pfam" id="PF00528">
    <property type="entry name" value="BPD_transp_1"/>
    <property type="match status" value="1"/>
</dbReference>
<keyword evidence="2 7" id="KW-0813">Transport</keyword>
<accession>A0ABV2P1I0</accession>
<dbReference type="CDD" id="cd06261">
    <property type="entry name" value="TM_PBP2"/>
    <property type="match status" value="1"/>
</dbReference>
<evidence type="ECO:0000256" key="1">
    <source>
        <dbReference type="ARBA" id="ARBA00004651"/>
    </source>
</evidence>
<comment type="similarity">
    <text evidence="7">Belongs to the binding-protein-dependent transport system permease family.</text>
</comment>
<dbReference type="Gene3D" id="1.10.3720.10">
    <property type="entry name" value="MetI-like"/>
    <property type="match status" value="1"/>
</dbReference>
<organism evidence="9 10">
    <name type="scientific">Arthrobacter bambusae</name>
    <dbReference type="NCBI Taxonomy" id="1338426"/>
    <lineage>
        <taxon>Bacteria</taxon>
        <taxon>Bacillati</taxon>
        <taxon>Actinomycetota</taxon>
        <taxon>Actinomycetes</taxon>
        <taxon>Micrococcales</taxon>
        <taxon>Micrococcaceae</taxon>
        <taxon>Arthrobacter</taxon>
    </lineage>
</organism>
<keyword evidence="5 7" id="KW-1133">Transmembrane helix</keyword>
<keyword evidence="6 7" id="KW-0472">Membrane</keyword>
<dbReference type="SUPFAM" id="SSF161098">
    <property type="entry name" value="MetI-like"/>
    <property type="match status" value="1"/>
</dbReference>
<feature type="domain" description="ABC transmembrane type-1" evidence="8">
    <location>
        <begin position="75"/>
        <end position="259"/>
    </location>
</feature>
<feature type="transmembrane region" description="Helical" evidence="7">
    <location>
        <begin position="145"/>
        <end position="164"/>
    </location>
</feature>
<reference evidence="9 10" key="1">
    <citation type="submission" date="2024-06" db="EMBL/GenBank/DDBJ databases">
        <title>Sorghum-associated microbial communities from plants grown in Nebraska, USA.</title>
        <authorList>
            <person name="Schachtman D."/>
        </authorList>
    </citation>
    <scope>NUCLEOTIDE SEQUENCE [LARGE SCALE GENOMIC DNA]</scope>
    <source>
        <strain evidence="9 10">3552</strain>
    </source>
</reference>
<dbReference type="PANTHER" id="PTHR30151:SF20">
    <property type="entry name" value="ABC TRANSPORTER PERMEASE PROTEIN HI_0355-RELATED"/>
    <property type="match status" value="1"/>
</dbReference>
<keyword evidence="10" id="KW-1185">Reference proteome</keyword>